<evidence type="ECO:0000256" key="2">
    <source>
        <dbReference type="SAM" id="Coils"/>
    </source>
</evidence>
<dbReference type="CDD" id="cd03407">
    <property type="entry name" value="SPFH_like_u4"/>
    <property type="match status" value="1"/>
</dbReference>
<organism evidence="5 6">
    <name type="scientific">Legionella fallonii LLAP-10</name>
    <dbReference type="NCBI Taxonomy" id="1212491"/>
    <lineage>
        <taxon>Bacteria</taxon>
        <taxon>Pseudomonadati</taxon>
        <taxon>Pseudomonadota</taxon>
        <taxon>Gammaproteobacteria</taxon>
        <taxon>Legionellales</taxon>
        <taxon>Legionellaceae</taxon>
        <taxon>Legionella</taxon>
    </lineage>
</organism>
<keyword evidence="5" id="KW-0614">Plasmid</keyword>
<comment type="subcellular location">
    <subcellularLocation>
        <location evidence="1">Membrane</location>
        <topology evidence="1">Single-pass membrane protein</topology>
    </subcellularLocation>
</comment>
<gene>
    <name evidence="5" type="primary">HIR</name>
    <name evidence="5" type="ORF">LFA_pA0213</name>
</gene>
<evidence type="ECO:0000256" key="1">
    <source>
        <dbReference type="ARBA" id="ARBA00004167"/>
    </source>
</evidence>
<accession>A0A098GCX1</accession>
<dbReference type="EMBL" id="LN614828">
    <property type="protein sequence ID" value="CEG59311.1"/>
    <property type="molecule type" value="Genomic_DNA"/>
</dbReference>
<dbReference type="PANTHER" id="PTHR43327">
    <property type="entry name" value="STOMATIN-LIKE PROTEIN 2, MITOCHONDRIAL"/>
    <property type="match status" value="1"/>
</dbReference>
<feature type="coiled-coil region" evidence="2">
    <location>
        <begin position="163"/>
        <end position="190"/>
    </location>
</feature>
<sequence length="300" mass="33490">MMIELLIGIAVLLLIFVLTGLFIVKQQEVALIERLGKYHSIAHAGLNFKIPFIDWISGKLSLRIQQLDVKVETKTKDNVIVQIQVSVQYRIKEDGVYDAFYKLEDPTQQITAYVLDLVRSETPTMILDDIFEKKDTIANAVKNHLTGTMKDFGFEIVKALVTNIELETKVKNAMNEINEQQRLQVAAQAKGEAEKILMVKRAEAEAESKQLQGEGIANQRKAIIDGLSHSVEDFQKSIPGVTSAEIMNLVLITQYFDTLKEIGAHNKSSTILLPQLPNDIASQLQQSIITGNIASTDVKN</sequence>
<protein>
    <submittedName>
        <fullName evidence="5">Band 7 protein</fullName>
    </submittedName>
</protein>
<keyword evidence="3" id="KW-1133">Transmembrane helix</keyword>
<evidence type="ECO:0000313" key="6">
    <source>
        <dbReference type="Proteomes" id="UP000032430"/>
    </source>
</evidence>
<keyword evidence="6" id="KW-1185">Reference proteome</keyword>
<evidence type="ECO:0000259" key="4">
    <source>
        <dbReference type="SMART" id="SM00244"/>
    </source>
</evidence>
<name>A0A098GCX1_9GAMM</name>
<reference evidence="6" key="1">
    <citation type="submission" date="2014-09" db="EMBL/GenBank/DDBJ databases">
        <authorList>
            <person name="Gomez-Valero L."/>
        </authorList>
    </citation>
    <scope>NUCLEOTIDE SEQUENCE [LARGE SCALE GENOMIC DNA]</scope>
    <source>
        <strain evidence="6">ATCC700992</strain>
        <plasmid evidence="6">LLAP10_pA</plasmid>
    </source>
</reference>
<dbReference type="GO" id="GO:0016020">
    <property type="term" value="C:membrane"/>
    <property type="evidence" value="ECO:0007669"/>
    <property type="project" value="UniProtKB-SubCell"/>
</dbReference>
<dbReference type="Proteomes" id="UP000032430">
    <property type="component" value="Plasmid II"/>
</dbReference>
<keyword evidence="3" id="KW-0812">Transmembrane</keyword>
<dbReference type="Pfam" id="PF01145">
    <property type="entry name" value="Band_7"/>
    <property type="match status" value="1"/>
</dbReference>
<dbReference type="HOGENOM" id="CLU_024949_5_0_6"/>
<keyword evidence="2" id="KW-0175">Coiled coil</keyword>
<evidence type="ECO:0000256" key="3">
    <source>
        <dbReference type="SAM" id="Phobius"/>
    </source>
</evidence>
<geneLocation type="plasmid" evidence="6">
    <name>LLAP10_pA</name>
</geneLocation>
<dbReference type="SMART" id="SM00244">
    <property type="entry name" value="PHB"/>
    <property type="match status" value="1"/>
</dbReference>
<keyword evidence="3" id="KW-0472">Membrane</keyword>
<dbReference type="Gene3D" id="3.30.479.30">
    <property type="entry name" value="Band 7 domain"/>
    <property type="match status" value="1"/>
</dbReference>
<proteinExistence type="predicted"/>
<feature type="domain" description="Band 7" evidence="4">
    <location>
        <begin position="19"/>
        <end position="178"/>
    </location>
</feature>
<dbReference type="AlphaFoldDB" id="A0A098GCX1"/>
<dbReference type="InterPro" id="IPR050710">
    <property type="entry name" value="Band7/mec-2_domain"/>
</dbReference>
<dbReference type="PANTHER" id="PTHR43327:SF10">
    <property type="entry name" value="STOMATIN-LIKE PROTEIN 2, MITOCHONDRIAL"/>
    <property type="match status" value="1"/>
</dbReference>
<dbReference type="KEGG" id="lfa:LFA_pA0213"/>
<dbReference type="RefSeq" id="WP_157010463.1">
    <property type="nucleotide sequence ID" value="NZ_LN614828.1"/>
</dbReference>
<evidence type="ECO:0000313" key="5">
    <source>
        <dbReference type="EMBL" id="CEG59311.1"/>
    </source>
</evidence>
<dbReference type="OrthoDB" id="9809197at2"/>
<dbReference type="InterPro" id="IPR036013">
    <property type="entry name" value="Band_7/SPFH_dom_sf"/>
</dbReference>
<dbReference type="SUPFAM" id="SSF117892">
    <property type="entry name" value="Band 7/SPFH domain"/>
    <property type="match status" value="1"/>
</dbReference>
<feature type="transmembrane region" description="Helical" evidence="3">
    <location>
        <begin position="6"/>
        <end position="24"/>
    </location>
</feature>
<dbReference type="InterPro" id="IPR001107">
    <property type="entry name" value="Band_7"/>
</dbReference>